<dbReference type="Gene3D" id="3.40.50.1460">
    <property type="match status" value="1"/>
</dbReference>
<dbReference type="AlphaFoldDB" id="A0AAV4QQA3"/>
<evidence type="ECO:0000313" key="3">
    <source>
        <dbReference type="Proteomes" id="UP001054945"/>
    </source>
</evidence>
<name>A0AAV4QQA3_CAEEX</name>
<keyword evidence="3" id="KW-1185">Reference proteome</keyword>
<dbReference type="GO" id="GO:0006508">
    <property type="term" value="P:proteolysis"/>
    <property type="evidence" value="ECO:0007669"/>
    <property type="project" value="InterPro"/>
</dbReference>
<protein>
    <recommendedName>
        <fullName evidence="1">Peptidase C14 caspase domain-containing protein</fullName>
    </recommendedName>
</protein>
<sequence length="220" mass="25269">MEGENETLLKHSSTSLLECVAKKGCIRKRKADFNKNELKNFLKEFAGKEIPGVDCFICFVASYGKVYNDKEIYLYDRENKKKFQLEALWILFVGENFLVGKPKIFIFVTFPHVKKRLEDMKKLMKKYAPCVVAEDTDNIHIASTLPEHADILEVNIDLKEPNQLKAIVENLCNILNNKSPGDLLNQLTRMNSDLVENHEFYSLADKHFASFSVKSSLTKT</sequence>
<dbReference type="Pfam" id="PF00656">
    <property type="entry name" value="Peptidase_C14"/>
    <property type="match status" value="1"/>
</dbReference>
<dbReference type="GO" id="GO:0004197">
    <property type="term" value="F:cysteine-type endopeptidase activity"/>
    <property type="evidence" value="ECO:0007669"/>
    <property type="project" value="InterPro"/>
</dbReference>
<reference evidence="2 3" key="1">
    <citation type="submission" date="2021-06" db="EMBL/GenBank/DDBJ databases">
        <title>Caerostris extrusa draft genome.</title>
        <authorList>
            <person name="Kono N."/>
            <person name="Arakawa K."/>
        </authorList>
    </citation>
    <scope>NUCLEOTIDE SEQUENCE [LARGE SCALE GENOMIC DNA]</scope>
</reference>
<feature type="domain" description="Peptidase C14 caspase" evidence="1">
    <location>
        <begin position="22"/>
        <end position="196"/>
    </location>
</feature>
<proteinExistence type="predicted"/>
<comment type="caution">
    <text evidence="2">The sequence shown here is derived from an EMBL/GenBank/DDBJ whole genome shotgun (WGS) entry which is preliminary data.</text>
</comment>
<dbReference type="SUPFAM" id="SSF52129">
    <property type="entry name" value="Caspase-like"/>
    <property type="match status" value="1"/>
</dbReference>
<dbReference type="InterPro" id="IPR011600">
    <property type="entry name" value="Pept_C14_caspase"/>
</dbReference>
<accession>A0AAV4QQA3</accession>
<evidence type="ECO:0000313" key="2">
    <source>
        <dbReference type="EMBL" id="GIY11086.1"/>
    </source>
</evidence>
<dbReference type="InterPro" id="IPR029030">
    <property type="entry name" value="Caspase-like_dom_sf"/>
</dbReference>
<evidence type="ECO:0000259" key="1">
    <source>
        <dbReference type="Pfam" id="PF00656"/>
    </source>
</evidence>
<organism evidence="2 3">
    <name type="scientific">Caerostris extrusa</name>
    <name type="common">Bark spider</name>
    <name type="synonym">Caerostris bankana</name>
    <dbReference type="NCBI Taxonomy" id="172846"/>
    <lineage>
        <taxon>Eukaryota</taxon>
        <taxon>Metazoa</taxon>
        <taxon>Ecdysozoa</taxon>
        <taxon>Arthropoda</taxon>
        <taxon>Chelicerata</taxon>
        <taxon>Arachnida</taxon>
        <taxon>Araneae</taxon>
        <taxon>Araneomorphae</taxon>
        <taxon>Entelegynae</taxon>
        <taxon>Araneoidea</taxon>
        <taxon>Araneidae</taxon>
        <taxon>Caerostris</taxon>
    </lineage>
</organism>
<gene>
    <name evidence="2" type="ORF">CEXT_660511</name>
</gene>
<dbReference type="EMBL" id="BPLR01006604">
    <property type="protein sequence ID" value="GIY11086.1"/>
    <property type="molecule type" value="Genomic_DNA"/>
</dbReference>
<dbReference type="Proteomes" id="UP001054945">
    <property type="component" value="Unassembled WGS sequence"/>
</dbReference>